<dbReference type="InterPro" id="IPR037177">
    <property type="entry name" value="DLC_sf"/>
</dbReference>
<organism evidence="2 3">
    <name type="scientific">Trapa natans</name>
    <name type="common">Water chestnut</name>
    <dbReference type="NCBI Taxonomy" id="22666"/>
    <lineage>
        <taxon>Eukaryota</taxon>
        <taxon>Viridiplantae</taxon>
        <taxon>Streptophyta</taxon>
        <taxon>Embryophyta</taxon>
        <taxon>Tracheophyta</taxon>
        <taxon>Spermatophyta</taxon>
        <taxon>Magnoliopsida</taxon>
        <taxon>eudicotyledons</taxon>
        <taxon>Gunneridae</taxon>
        <taxon>Pentapetalae</taxon>
        <taxon>rosids</taxon>
        <taxon>malvids</taxon>
        <taxon>Myrtales</taxon>
        <taxon>Lythraceae</taxon>
        <taxon>Trapa</taxon>
    </lineage>
</organism>
<reference evidence="2 3" key="1">
    <citation type="journal article" date="2023" name="Hortic Res">
        <title>Pangenome of water caltrop reveals structural variations and asymmetric subgenome divergence after allopolyploidization.</title>
        <authorList>
            <person name="Zhang X."/>
            <person name="Chen Y."/>
            <person name="Wang L."/>
            <person name="Yuan Y."/>
            <person name="Fang M."/>
            <person name="Shi L."/>
            <person name="Lu R."/>
            <person name="Comes H.P."/>
            <person name="Ma Y."/>
            <person name="Chen Y."/>
            <person name="Huang G."/>
            <person name="Zhou Y."/>
            <person name="Zheng Z."/>
            <person name="Qiu Y."/>
        </authorList>
    </citation>
    <scope>NUCLEOTIDE SEQUENCE [LARGE SCALE GENOMIC DNA]</scope>
    <source>
        <strain evidence="2">F231</strain>
    </source>
</reference>
<dbReference type="AlphaFoldDB" id="A0AAN7L9W1"/>
<dbReference type="GO" id="GO:0005868">
    <property type="term" value="C:cytoplasmic dynein complex"/>
    <property type="evidence" value="ECO:0007669"/>
    <property type="project" value="TreeGrafter"/>
</dbReference>
<evidence type="ECO:0000313" key="3">
    <source>
        <dbReference type="Proteomes" id="UP001346149"/>
    </source>
</evidence>
<protein>
    <recommendedName>
        <fullName evidence="4">Dynein light chain</fullName>
    </recommendedName>
</protein>
<dbReference type="Gene3D" id="3.30.740.10">
    <property type="entry name" value="Protein Inhibitor Of Neuronal Nitric Oxide Synthase"/>
    <property type="match status" value="1"/>
</dbReference>
<proteinExistence type="predicted"/>
<dbReference type="InterPro" id="IPR001372">
    <property type="entry name" value="Dynein_light_chain_typ-1/2"/>
</dbReference>
<dbReference type="Proteomes" id="UP001346149">
    <property type="component" value="Unassembled WGS sequence"/>
</dbReference>
<gene>
    <name evidence="2" type="ORF">SAY86_016168</name>
</gene>
<dbReference type="PANTHER" id="PTHR11886:SF80">
    <property type="entry name" value="OS01G0555600 PROTEIN"/>
    <property type="match status" value="1"/>
</dbReference>
<dbReference type="SMART" id="SM01375">
    <property type="entry name" value="Dynein_light"/>
    <property type="match status" value="1"/>
</dbReference>
<evidence type="ECO:0008006" key="4">
    <source>
        <dbReference type="Google" id="ProtNLM"/>
    </source>
</evidence>
<feature type="region of interest" description="Disordered" evidence="1">
    <location>
        <begin position="90"/>
        <end position="110"/>
    </location>
</feature>
<comment type="caution">
    <text evidence="2">The sequence shown here is derived from an EMBL/GenBank/DDBJ whole genome shotgun (WGS) entry which is preliminary data.</text>
</comment>
<dbReference type="EMBL" id="JAXQNO010000016">
    <property type="protein sequence ID" value="KAK4782066.1"/>
    <property type="molecule type" value="Genomic_DNA"/>
</dbReference>
<dbReference type="GO" id="GO:0007017">
    <property type="term" value="P:microtubule-based process"/>
    <property type="evidence" value="ECO:0007669"/>
    <property type="project" value="InterPro"/>
</dbReference>
<dbReference type="FunFam" id="3.30.740.10:FF:000003">
    <property type="entry name" value="Dynein light chain"/>
    <property type="match status" value="1"/>
</dbReference>
<dbReference type="SUPFAM" id="SSF54648">
    <property type="entry name" value="DLC"/>
    <property type="match status" value="1"/>
</dbReference>
<keyword evidence="3" id="KW-1185">Reference proteome</keyword>
<evidence type="ECO:0000313" key="2">
    <source>
        <dbReference type="EMBL" id="KAK4782066.1"/>
    </source>
</evidence>
<name>A0AAN7L9W1_TRANT</name>
<dbReference type="GO" id="GO:0045505">
    <property type="term" value="F:dynein intermediate chain binding"/>
    <property type="evidence" value="ECO:0007669"/>
    <property type="project" value="TreeGrafter"/>
</dbReference>
<dbReference type="Pfam" id="PF01221">
    <property type="entry name" value="Dynein_light"/>
    <property type="match status" value="1"/>
</dbReference>
<accession>A0AAN7L9W1</accession>
<dbReference type="PANTHER" id="PTHR11886">
    <property type="entry name" value="DYNEIN LIGHT CHAIN"/>
    <property type="match status" value="1"/>
</dbReference>
<sequence>MAQNLKHRRSLMTPESQCSPSLRNHCLQLPATTFHRLNTIHELRTLSNPTNLQQRPLPASVDIHFHANALNLPGDVDYVTPLQKLALAQGTGKQRKMEEPSMKASSAFDDLESGRGVAEEVVDMVKFDKQPRVRFCDKAELTTRRNLVSSSVTGGVRNGPACGLQVKLGEAFASNGVKVVSVDMPPFMQIHAVDCARKAYDSLEKVSCKSLALTLKKEFDGAYGPAWHCIVGANFGSFVTHSVGGFMYFSMKHKMYILLFKTSVERAK</sequence>
<evidence type="ECO:0000256" key="1">
    <source>
        <dbReference type="SAM" id="MobiDB-lite"/>
    </source>
</evidence>